<reference evidence="1" key="1">
    <citation type="submission" date="2020-05" db="EMBL/GenBank/DDBJ databases">
        <title>Large-scale comparative analyses of tick genomes elucidate their genetic diversity and vector capacities.</title>
        <authorList>
            <person name="Jia N."/>
            <person name="Wang J."/>
            <person name="Shi W."/>
            <person name="Du L."/>
            <person name="Sun Y."/>
            <person name="Zhan W."/>
            <person name="Jiang J."/>
            <person name="Wang Q."/>
            <person name="Zhang B."/>
            <person name="Ji P."/>
            <person name="Sakyi L.B."/>
            <person name="Cui X."/>
            <person name="Yuan T."/>
            <person name="Jiang B."/>
            <person name="Yang W."/>
            <person name="Lam T.T.-Y."/>
            <person name="Chang Q."/>
            <person name="Ding S."/>
            <person name="Wang X."/>
            <person name="Zhu J."/>
            <person name="Ruan X."/>
            <person name="Zhao L."/>
            <person name="Wei J."/>
            <person name="Que T."/>
            <person name="Du C."/>
            <person name="Cheng J."/>
            <person name="Dai P."/>
            <person name="Han X."/>
            <person name="Huang E."/>
            <person name="Gao Y."/>
            <person name="Liu J."/>
            <person name="Shao H."/>
            <person name="Ye R."/>
            <person name="Li L."/>
            <person name="Wei W."/>
            <person name="Wang X."/>
            <person name="Wang C."/>
            <person name="Yang T."/>
            <person name="Huo Q."/>
            <person name="Li W."/>
            <person name="Guo W."/>
            <person name="Chen H."/>
            <person name="Zhou L."/>
            <person name="Ni X."/>
            <person name="Tian J."/>
            <person name="Zhou Y."/>
            <person name="Sheng Y."/>
            <person name="Liu T."/>
            <person name="Pan Y."/>
            <person name="Xia L."/>
            <person name="Li J."/>
            <person name="Zhao F."/>
            <person name="Cao W."/>
        </authorList>
    </citation>
    <scope>NUCLEOTIDE SEQUENCE</scope>
    <source>
        <strain evidence="1">Dsil-2018</strain>
    </source>
</reference>
<accession>A0ACB8D657</accession>
<comment type="caution">
    <text evidence="1">The sequence shown here is derived from an EMBL/GenBank/DDBJ whole genome shotgun (WGS) entry which is preliminary data.</text>
</comment>
<dbReference type="EMBL" id="CM023472">
    <property type="protein sequence ID" value="KAH7959959.1"/>
    <property type="molecule type" value="Genomic_DNA"/>
</dbReference>
<protein>
    <submittedName>
        <fullName evidence="1">Uncharacterized protein</fullName>
    </submittedName>
</protein>
<dbReference type="Proteomes" id="UP000821865">
    <property type="component" value="Chromosome 3"/>
</dbReference>
<evidence type="ECO:0000313" key="2">
    <source>
        <dbReference type="Proteomes" id="UP000821865"/>
    </source>
</evidence>
<proteinExistence type="predicted"/>
<organism evidence="1 2">
    <name type="scientific">Dermacentor silvarum</name>
    <name type="common">Tick</name>
    <dbReference type="NCBI Taxonomy" id="543639"/>
    <lineage>
        <taxon>Eukaryota</taxon>
        <taxon>Metazoa</taxon>
        <taxon>Ecdysozoa</taxon>
        <taxon>Arthropoda</taxon>
        <taxon>Chelicerata</taxon>
        <taxon>Arachnida</taxon>
        <taxon>Acari</taxon>
        <taxon>Parasitiformes</taxon>
        <taxon>Ixodida</taxon>
        <taxon>Ixodoidea</taxon>
        <taxon>Ixodidae</taxon>
        <taxon>Rhipicephalinae</taxon>
        <taxon>Dermacentor</taxon>
    </lineage>
</organism>
<name>A0ACB8D657_DERSI</name>
<evidence type="ECO:0000313" key="1">
    <source>
        <dbReference type="EMBL" id="KAH7959959.1"/>
    </source>
</evidence>
<gene>
    <name evidence="1" type="ORF">HPB49_015510</name>
</gene>
<sequence>MPETGLEEMPAKPALDLRKVVSDLYRGHRPVDTLSSRPFISKLAQLAGEYKACSPPALVLCGQMCGSRCRGDAKMCDQVICAQISASRCKYGLGKDGCCFVCAKGPGETCLVNDKECGIGMFCNTGRPSSLWTKAGVCVYFDAASRR</sequence>
<keyword evidence="2" id="KW-1185">Reference proteome</keyword>